<proteinExistence type="predicted"/>
<evidence type="ECO:0000259" key="1">
    <source>
        <dbReference type="Pfam" id="PF06722"/>
    </source>
</evidence>
<dbReference type="InterPro" id="IPR050426">
    <property type="entry name" value="Glycosyltransferase_28"/>
</dbReference>
<keyword evidence="3" id="KW-1185">Reference proteome</keyword>
<name>A0ABR2XRW1_9PEZI</name>
<dbReference type="Gene3D" id="3.40.50.2000">
    <property type="entry name" value="Glycogen Phosphorylase B"/>
    <property type="match status" value="2"/>
</dbReference>
<dbReference type="InterPro" id="IPR010610">
    <property type="entry name" value="EryCIII-like_C"/>
</dbReference>
<reference evidence="2 3" key="1">
    <citation type="submission" date="2024-02" db="EMBL/GenBank/DDBJ databases">
        <title>First draft genome assembly of two strains of Seiridium cardinale.</title>
        <authorList>
            <person name="Emiliani G."/>
            <person name="Scali E."/>
        </authorList>
    </citation>
    <scope>NUCLEOTIDE SEQUENCE [LARGE SCALE GENOMIC DNA]</scope>
    <source>
        <strain evidence="2 3">BM-138-000479</strain>
    </source>
</reference>
<dbReference type="Pfam" id="PF06722">
    <property type="entry name" value="EryCIII-like_C"/>
    <property type="match status" value="1"/>
</dbReference>
<dbReference type="EMBL" id="JARVKM010000028">
    <property type="protein sequence ID" value="KAK9776336.1"/>
    <property type="molecule type" value="Genomic_DNA"/>
</dbReference>
<comment type="caution">
    <text evidence="2">The sequence shown here is derived from an EMBL/GenBank/DDBJ whole genome shotgun (WGS) entry which is preliminary data.</text>
</comment>
<evidence type="ECO:0000313" key="2">
    <source>
        <dbReference type="EMBL" id="KAK9776336.1"/>
    </source>
</evidence>
<dbReference type="PANTHER" id="PTHR48050">
    <property type="entry name" value="STEROL 3-BETA-GLUCOSYLTRANSFERASE"/>
    <property type="match status" value="1"/>
</dbReference>
<protein>
    <recommendedName>
        <fullName evidence="1">Erythromycin biosynthesis protein CIII-like C-terminal domain-containing protein</fullName>
    </recommendedName>
</protein>
<organism evidence="2 3">
    <name type="scientific">Seiridium cardinale</name>
    <dbReference type="NCBI Taxonomy" id="138064"/>
    <lineage>
        <taxon>Eukaryota</taxon>
        <taxon>Fungi</taxon>
        <taxon>Dikarya</taxon>
        <taxon>Ascomycota</taxon>
        <taxon>Pezizomycotina</taxon>
        <taxon>Sordariomycetes</taxon>
        <taxon>Xylariomycetidae</taxon>
        <taxon>Amphisphaeriales</taxon>
        <taxon>Sporocadaceae</taxon>
        <taxon>Seiridium</taxon>
    </lineage>
</organism>
<dbReference type="PANTHER" id="PTHR48050:SF13">
    <property type="entry name" value="STEROL 3-BETA-GLUCOSYLTRANSFERASE UGT80A2"/>
    <property type="match status" value="1"/>
</dbReference>
<sequence length="452" mass="49754">MAKPNSTLPFLIFTAAPVAGHVNPLLRTASYLVKKGYEVLFLSTPEFKDRITRAGAEWSDHEPLDLSKFTPEHLAALDAKMPVQIFAFSFESIFLPGLPKRAQQLREALEMVHRRDPSRQVVIFHEIGSLAVHPFYFGAPLPSGYDFVPKTICLGINPIMVDSAVTGFMGPGLPFADTPAVRARNQYILDLVHTFAYKQLADTHVNLLRDAGCTNWPEHFSVDDICLTSDVFLQLCGPSFDYPDPTRSPKIKFVGTLPSTPPSPNLEYPPWWSEVENAAAASKKVVFLAQGSIEYSPEALLLPVIRALENESDILLVATIGTRGGSLPADFQIPKHTRILDYFPYDVVLQYADVLIFNAGYGGAGHAIGSGVPIVVMGELGQEKPEVAARIEYSGLGLAIKSPKPQTGEIRTTVRRVLDDSKFKERALALQQESKDLDPFAAIEKQVRELIA</sequence>
<gene>
    <name evidence="2" type="ORF">SCAR479_06948</name>
</gene>
<feature type="domain" description="Erythromycin biosynthesis protein CIII-like C-terminal" evidence="1">
    <location>
        <begin position="327"/>
        <end position="434"/>
    </location>
</feature>
<dbReference type="SUPFAM" id="SSF53756">
    <property type="entry name" value="UDP-Glycosyltransferase/glycogen phosphorylase"/>
    <property type="match status" value="1"/>
</dbReference>
<accession>A0ABR2XRW1</accession>
<dbReference type="Proteomes" id="UP001465668">
    <property type="component" value="Unassembled WGS sequence"/>
</dbReference>
<evidence type="ECO:0000313" key="3">
    <source>
        <dbReference type="Proteomes" id="UP001465668"/>
    </source>
</evidence>